<dbReference type="EC" id="2.3.1.-" evidence="4"/>
<evidence type="ECO:0000259" key="3">
    <source>
        <dbReference type="PROSITE" id="PS51186"/>
    </source>
</evidence>
<dbReference type="RefSeq" id="WP_162316762.1">
    <property type="nucleotide sequence ID" value="NZ_JAHQXF010000001.1"/>
</dbReference>
<sequence length="242" mass="26840">MNVRPASPADGPAIRDVARRSLQASYSLGPQAITSAIEEWYDEEQLEATLADGDRLLLVADDDGQIVGFSESVLAADNTGTLLWLHVDPAHRGVGNAASLFERTREQLRELGATHLQGRVLDDNVDGNTFYEEQGFERAGSEEIDIAGQTYVENLYTESERWGREPMETDEGRTVYVDHDNHERGSIAPFHVVYGGEDAEDRYGYFCSNCNTLANAMDSMGRIECDGCGNVRKPLRWDAAYL</sequence>
<keyword evidence="2 4" id="KW-0012">Acyltransferase</keyword>
<evidence type="ECO:0000256" key="2">
    <source>
        <dbReference type="ARBA" id="ARBA00023315"/>
    </source>
</evidence>
<dbReference type="InterPro" id="IPR050832">
    <property type="entry name" value="Bact_Acetyltransf"/>
</dbReference>
<dbReference type="PANTHER" id="PTHR43877:SF1">
    <property type="entry name" value="ACETYLTRANSFERASE"/>
    <property type="match status" value="1"/>
</dbReference>
<accession>A0A8J7Y3E2</accession>
<evidence type="ECO:0000313" key="5">
    <source>
        <dbReference type="Proteomes" id="UP000766550"/>
    </source>
</evidence>
<dbReference type="SUPFAM" id="SSF55729">
    <property type="entry name" value="Acyl-CoA N-acyltransferases (Nat)"/>
    <property type="match status" value="1"/>
</dbReference>
<dbReference type="Gene3D" id="3.40.630.30">
    <property type="match status" value="1"/>
</dbReference>
<dbReference type="EMBL" id="JAHQXF010000001">
    <property type="protein sequence ID" value="MBV0923645.1"/>
    <property type="molecule type" value="Genomic_DNA"/>
</dbReference>
<reference evidence="4 5" key="1">
    <citation type="submission" date="2021-06" db="EMBL/GenBank/DDBJ databases">
        <title>New haloarchaea isolates fom saline soil.</title>
        <authorList>
            <person name="Duran-Viseras A."/>
            <person name="Sanchez-Porro C.S."/>
            <person name="Ventosa A."/>
        </authorList>
    </citation>
    <scope>NUCLEOTIDE SEQUENCE [LARGE SCALE GENOMIC DNA]</scope>
    <source>
        <strain evidence="4 5">JCM 183640</strain>
    </source>
</reference>
<dbReference type="InterPro" id="IPR043854">
    <property type="entry name" value="DUF5816"/>
</dbReference>
<protein>
    <submittedName>
        <fullName evidence="4">GNAT family N-acetyltransferase</fullName>
        <ecNumber evidence="4">2.3.1.-</ecNumber>
    </submittedName>
</protein>
<dbReference type="InterPro" id="IPR016181">
    <property type="entry name" value="Acyl_CoA_acyltransferase"/>
</dbReference>
<evidence type="ECO:0000256" key="1">
    <source>
        <dbReference type="ARBA" id="ARBA00022679"/>
    </source>
</evidence>
<feature type="domain" description="N-acetyltransferase" evidence="3">
    <location>
        <begin position="1"/>
        <end position="158"/>
    </location>
</feature>
<dbReference type="Proteomes" id="UP000766550">
    <property type="component" value="Unassembled WGS sequence"/>
</dbReference>
<dbReference type="CDD" id="cd04301">
    <property type="entry name" value="NAT_SF"/>
    <property type="match status" value="1"/>
</dbReference>
<evidence type="ECO:0000313" key="4">
    <source>
        <dbReference type="EMBL" id="MBV0923645.1"/>
    </source>
</evidence>
<gene>
    <name evidence="4" type="ORF">KTS45_05465</name>
</gene>
<comment type="caution">
    <text evidence="4">The sequence shown here is derived from an EMBL/GenBank/DDBJ whole genome shotgun (WGS) entry which is preliminary data.</text>
</comment>
<dbReference type="Pfam" id="PF13673">
    <property type="entry name" value="Acetyltransf_10"/>
    <property type="match status" value="1"/>
</dbReference>
<dbReference type="GO" id="GO:0016747">
    <property type="term" value="F:acyltransferase activity, transferring groups other than amino-acyl groups"/>
    <property type="evidence" value="ECO:0007669"/>
    <property type="project" value="InterPro"/>
</dbReference>
<dbReference type="AlphaFoldDB" id="A0A8J7Y3E2"/>
<organism evidence="4 5">
    <name type="scientific">Haloarcula limicola</name>
    <dbReference type="NCBI Taxonomy" id="1429915"/>
    <lineage>
        <taxon>Archaea</taxon>
        <taxon>Methanobacteriati</taxon>
        <taxon>Methanobacteriota</taxon>
        <taxon>Stenosarchaea group</taxon>
        <taxon>Halobacteria</taxon>
        <taxon>Halobacteriales</taxon>
        <taxon>Haloarculaceae</taxon>
        <taxon>Haloarcula</taxon>
    </lineage>
</organism>
<keyword evidence="5" id="KW-1185">Reference proteome</keyword>
<name>A0A8J7Y3E2_9EURY</name>
<dbReference type="InterPro" id="IPR000182">
    <property type="entry name" value="GNAT_dom"/>
</dbReference>
<keyword evidence="1 4" id="KW-0808">Transferase</keyword>
<dbReference type="OrthoDB" id="156446at2157"/>
<dbReference type="Pfam" id="PF19133">
    <property type="entry name" value="DUF5816"/>
    <property type="match status" value="1"/>
</dbReference>
<proteinExistence type="predicted"/>
<dbReference type="PROSITE" id="PS51186">
    <property type="entry name" value="GNAT"/>
    <property type="match status" value="1"/>
</dbReference>
<dbReference type="PANTHER" id="PTHR43877">
    <property type="entry name" value="AMINOALKYLPHOSPHONATE N-ACETYLTRANSFERASE-RELATED-RELATED"/>
    <property type="match status" value="1"/>
</dbReference>